<proteinExistence type="predicted"/>
<sequence length="65" mass="6555">RGAADASFAAALRTESLSQVETDVASRETFELGAQLGREVVDAAHSAVAFPEAAAAQPPAACPAE</sequence>
<keyword evidence="2" id="KW-1185">Reference proteome</keyword>
<dbReference type="EMBL" id="CAUYUJ010002375">
    <property type="protein sequence ID" value="CAK0800498.1"/>
    <property type="molecule type" value="Genomic_DNA"/>
</dbReference>
<dbReference type="Proteomes" id="UP001189429">
    <property type="component" value="Unassembled WGS sequence"/>
</dbReference>
<feature type="non-terminal residue" evidence="1">
    <location>
        <position position="1"/>
    </location>
</feature>
<gene>
    <name evidence="1" type="ORF">PCOR1329_LOCUS8640</name>
</gene>
<reference evidence="1" key="1">
    <citation type="submission" date="2023-10" db="EMBL/GenBank/DDBJ databases">
        <authorList>
            <person name="Chen Y."/>
            <person name="Shah S."/>
            <person name="Dougan E. K."/>
            <person name="Thang M."/>
            <person name="Chan C."/>
        </authorList>
    </citation>
    <scope>NUCLEOTIDE SEQUENCE [LARGE SCALE GENOMIC DNA]</scope>
</reference>
<evidence type="ECO:0000313" key="2">
    <source>
        <dbReference type="Proteomes" id="UP001189429"/>
    </source>
</evidence>
<protein>
    <submittedName>
        <fullName evidence="1">Uncharacterized protein</fullName>
    </submittedName>
</protein>
<accession>A0ABN9Q4V4</accession>
<organism evidence="1 2">
    <name type="scientific">Prorocentrum cordatum</name>
    <dbReference type="NCBI Taxonomy" id="2364126"/>
    <lineage>
        <taxon>Eukaryota</taxon>
        <taxon>Sar</taxon>
        <taxon>Alveolata</taxon>
        <taxon>Dinophyceae</taxon>
        <taxon>Prorocentrales</taxon>
        <taxon>Prorocentraceae</taxon>
        <taxon>Prorocentrum</taxon>
    </lineage>
</organism>
<evidence type="ECO:0000313" key="1">
    <source>
        <dbReference type="EMBL" id="CAK0800498.1"/>
    </source>
</evidence>
<feature type="non-terminal residue" evidence="1">
    <location>
        <position position="65"/>
    </location>
</feature>
<comment type="caution">
    <text evidence="1">The sequence shown here is derived from an EMBL/GenBank/DDBJ whole genome shotgun (WGS) entry which is preliminary data.</text>
</comment>
<name>A0ABN9Q4V4_9DINO</name>